<evidence type="ECO:0000313" key="6">
    <source>
        <dbReference type="EMBL" id="GES20745.1"/>
    </source>
</evidence>
<dbReference type="GO" id="GO:0003700">
    <property type="term" value="F:DNA-binding transcription factor activity"/>
    <property type="evidence" value="ECO:0007669"/>
    <property type="project" value="TreeGrafter"/>
</dbReference>
<keyword evidence="1" id="KW-0678">Repressor</keyword>
<evidence type="ECO:0000256" key="4">
    <source>
        <dbReference type="ARBA" id="ARBA00023163"/>
    </source>
</evidence>
<dbReference type="PANTHER" id="PTHR30146:SF148">
    <property type="entry name" value="HTH-TYPE TRANSCRIPTIONAL REPRESSOR PURR-RELATED"/>
    <property type="match status" value="1"/>
</dbReference>
<organism evidence="6 7">
    <name type="scientific">Acrocarpospora pleiomorpha</name>
    <dbReference type="NCBI Taxonomy" id="90975"/>
    <lineage>
        <taxon>Bacteria</taxon>
        <taxon>Bacillati</taxon>
        <taxon>Actinomycetota</taxon>
        <taxon>Actinomycetes</taxon>
        <taxon>Streptosporangiales</taxon>
        <taxon>Streptosporangiaceae</taxon>
        <taxon>Acrocarpospora</taxon>
    </lineage>
</organism>
<dbReference type="InterPro" id="IPR028082">
    <property type="entry name" value="Peripla_BP_I"/>
</dbReference>
<evidence type="ECO:0000256" key="2">
    <source>
        <dbReference type="ARBA" id="ARBA00023015"/>
    </source>
</evidence>
<dbReference type="PROSITE" id="PS50932">
    <property type="entry name" value="HTH_LACI_2"/>
    <property type="match status" value="1"/>
</dbReference>
<dbReference type="PROSITE" id="PS00356">
    <property type="entry name" value="HTH_LACI_1"/>
    <property type="match status" value="1"/>
</dbReference>
<dbReference type="Pfam" id="PF00532">
    <property type="entry name" value="Peripla_BP_1"/>
    <property type="match status" value="1"/>
</dbReference>
<keyword evidence="3" id="KW-0238">DNA-binding</keyword>
<dbReference type="InterPro" id="IPR000843">
    <property type="entry name" value="HTH_LacI"/>
</dbReference>
<dbReference type="SUPFAM" id="SSF53822">
    <property type="entry name" value="Periplasmic binding protein-like I"/>
    <property type="match status" value="1"/>
</dbReference>
<evidence type="ECO:0000256" key="1">
    <source>
        <dbReference type="ARBA" id="ARBA00022491"/>
    </source>
</evidence>
<proteinExistence type="predicted"/>
<dbReference type="RefSeq" id="WP_218038382.1">
    <property type="nucleotide sequence ID" value="NZ_BAAAHM010000002.1"/>
</dbReference>
<dbReference type="InterPro" id="IPR010982">
    <property type="entry name" value="Lambda_DNA-bd_dom_sf"/>
</dbReference>
<dbReference type="Proteomes" id="UP000377595">
    <property type="component" value="Unassembled WGS sequence"/>
</dbReference>
<dbReference type="Gene3D" id="3.40.50.2300">
    <property type="match status" value="2"/>
</dbReference>
<keyword evidence="7" id="KW-1185">Reference proteome</keyword>
<keyword evidence="4" id="KW-0804">Transcription</keyword>
<protein>
    <submittedName>
        <fullName evidence="6">Alanine racemase</fullName>
    </submittedName>
</protein>
<dbReference type="Pfam" id="PF00356">
    <property type="entry name" value="LacI"/>
    <property type="match status" value="1"/>
</dbReference>
<dbReference type="SUPFAM" id="SSF47413">
    <property type="entry name" value="lambda repressor-like DNA-binding domains"/>
    <property type="match status" value="1"/>
</dbReference>
<accession>A0A5M3XGR2</accession>
<comment type="caution">
    <text evidence="6">The sequence shown here is derived from an EMBL/GenBank/DDBJ whole genome shotgun (WGS) entry which is preliminary data.</text>
</comment>
<dbReference type="SMART" id="SM00354">
    <property type="entry name" value="HTH_LACI"/>
    <property type="match status" value="1"/>
</dbReference>
<evidence type="ECO:0000256" key="3">
    <source>
        <dbReference type="ARBA" id="ARBA00023125"/>
    </source>
</evidence>
<dbReference type="AlphaFoldDB" id="A0A5M3XGR2"/>
<keyword evidence="2" id="KW-0805">Transcription regulation</keyword>
<reference evidence="6 7" key="1">
    <citation type="submission" date="2019-10" db="EMBL/GenBank/DDBJ databases">
        <title>Whole genome shotgun sequence of Acrocarpospora pleiomorpha NBRC 16267.</title>
        <authorList>
            <person name="Ichikawa N."/>
            <person name="Kimura A."/>
            <person name="Kitahashi Y."/>
            <person name="Komaki H."/>
            <person name="Oguchi A."/>
        </authorList>
    </citation>
    <scope>NUCLEOTIDE SEQUENCE [LARGE SCALE GENOMIC DNA]</scope>
    <source>
        <strain evidence="6 7">NBRC 16267</strain>
    </source>
</reference>
<name>A0A5M3XGR2_9ACTN</name>
<gene>
    <name evidence="6" type="ORF">Aple_036410</name>
</gene>
<dbReference type="CDD" id="cd01392">
    <property type="entry name" value="HTH_LacI"/>
    <property type="match status" value="1"/>
</dbReference>
<dbReference type="PANTHER" id="PTHR30146">
    <property type="entry name" value="LACI-RELATED TRANSCRIPTIONAL REPRESSOR"/>
    <property type="match status" value="1"/>
</dbReference>
<feature type="domain" description="HTH lacI-type" evidence="5">
    <location>
        <begin position="6"/>
        <end position="62"/>
    </location>
</feature>
<dbReference type="EMBL" id="BLAF01000018">
    <property type="protein sequence ID" value="GES20745.1"/>
    <property type="molecule type" value="Genomic_DNA"/>
</dbReference>
<dbReference type="InterPro" id="IPR001761">
    <property type="entry name" value="Peripla_BP/Lac1_sug-bd_dom"/>
</dbReference>
<dbReference type="Gene3D" id="1.10.260.40">
    <property type="entry name" value="lambda repressor-like DNA-binding domains"/>
    <property type="match status" value="1"/>
</dbReference>
<evidence type="ECO:0000259" key="5">
    <source>
        <dbReference type="PROSITE" id="PS50932"/>
    </source>
</evidence>
<dbReference type="CDD" id="cd06288">
    <property type="entry name" value="PBP1_sucrose_transcription_regulator"/>
    <property type="match status" value="1"/>
</dbReference>
<dbReference type="PRINTS" id="PR00036">
    <property type="entry name" value="HTHLACI"/>
</dbReference>
<evidence type="ECO:0000313" key="7">
    <source>
        <dbReference type="Proteomes" id="UP000377595"/>
    </source>
</evidence>
<dbReference type="GO" id="GO:0000976">
    <property type="term" value="F:transcription cis-regulatory region binding"/>
    <property type="evidence" value="ECO:0007669"/>
    <property type="project" value="TreeGrafter"/>
</dbReference>
<sequence length="342" mass="37339">MATPRPTIQDVALQAGVSPTTVSHVLNRVSSARVNEATRRRVEEAAALLGYTPNGLARGLRRQRSQTLALLSDRIATTPFAGGIILGAQEKAAELGFVLMLYSTGEDPDVEEREIRTLLQHQVDGVIYATWYHRRVSTPASLGRTPLVLLDCTSDDASLPSVVPDEYNAGRVATQELIRHGHRRIGFVTNIDQVPATLGRLHGHRDALNAADIPFTGDLVAADVSETSGGYRTALQLLTGSNPPTAIFAYNDRMAMGVYRAARELNLDIPKDLSVISIDNQEIIAEGLHPGLTTLQLPHYQMGVWAVQHLVERLEHHDLPIQHLELPCPIVHRASVATPARQ</sequence>